<dbReference type="AlphaFoldDB" id="A0AAV1JMX9"/>
<keyword evidence="1" id="KW-0472">Membrane</keyword>
<dbReference type="EMBL" id="CAVLEF010000040">
    <property type="protein sequence ID" value="CAK1550040.1"/>
    <property type="molecule type" value="Genomic_DNA"/>
</dbReference>
<evidence type="ECO:0000256" key="1">
    <source>
        <dbReference type="SAM" id="Phobius"/>
    </source>
</evidence>
<feature type="transmembrane region" description="Helical" evidence="1">
    <location>
        <begin position="54"/>
        <end position="73"/>
    </location>
</feature>
<evidence type="ECO:0000313" key="2">
    <source>
        <dbReference type="EMBL" id="CAK1550040.1"/>
    </source>
</evidence>
<organism evidence="2 3">
    <name type="scientific">Leptosia nina</name>
    <dbReference type="NCBI Taxonomy" id="320188"/>
    <lineage>
        <taxon>Eukaryota</taxon>
        <taxon>Metazoa</taxon>
        <taxon>Ecdysozoa</taxon>
        <taxon>Arthropoda</taxon>
        <taxon>Hexapoda</taxon>
        <taxon>Insecta</taxon>
        <taxon>Pterygota</taxon>
        <taxon>Neoptera</taxon>
        <taxon>Endopterygota</taxon>
        <taxon>Lepidoptera</taxon>
        <taxon>Glossata</taxon>
        <taxon>Ditrysia</taxon>
        <taxon>Papilionoidea</taxon>
        <taxon>Pieridae</taxon>
        <taxon>Pierinae</taxon>
        <taxon>Leptosia</taxon>
    </lineage>
</organism>
<dbReference type="Proteomes" id="UP001497472">
    <property type="component" value="Unassembled WGS sequence"/>
</dbReference>
<feature type="transmembrane region" description="Helical" evidence="1">
    <location>
        <begin position="12"/>
        <end position="34"/>
    </location>
</feature>
<protein>
    <submittedName>
        <fullName evidence="2">Uncharacterized protein</fullName>
    </submittedName>
</protein>
<proteinExistence type="predicted"/>
<evidence type="ECO:0000313" key="3">
    <source>
        <dbReference type="Proteomes" id="UP001497472"/>
    </source>
</evidence>
<gene>
    <name evidence="2" type="ORF">LNINA_LOCUS9289</name>
</gene>
<keyword evidence="1" id="KW-1133">Transmembrane helix</keyword>
<name>A0AAV1JMX9_9NEOP</name>
<sequence>MSSNQSDWDVVSIIIALVVFVLPLTLLLPDFSLWDVLPKIRVMRYHIISQNVTPMQLNSAFIVLQLIFFFLFLEIRKRRLQEMVDSVLYVARATETTMDEERLKQVAAVRVCVELLDASTEHYENLILLRDEFRRRDQFKIQHPPFIEPSTSNI</sequence>
<reference evidence="2 3" key="1">
    <citation type="submission" date="2023-11" db="EMBL/GenBank/DDBJ databases">
        <authorList>
            <person name="Okamura Y."/>
        </authorList>
    </citation>
    <scope>NUCLEOTIDE SEQUENCE [LARGE SCALE GENOMIC DNA]</scope>
</reference>
<comment type="caution">
    <text evidence="2">The sequence shown here is derived from an EMBL/GenBank/DDBJ whole genome shotgun (WGS) entry which is preliminary data.</text>
</comment>
<keyword evidence="1" id="KW-0812">Transmembrane</keyword>
<keyword evidence="3" id="KW-1185">Reference proteome</keyword>
<accession>A0AAV1JMX9</accession>